<sequence>MLSFPEFRKEIIKYCVLMYEKNYVVASDGNVSVRISEGHFLITPSGKRKSELEYKDLIVIDKEGNVIEGNFTPSTEMWMHIWIYEMRPDVNAVIHAHPPYSTAFSFQMPREYVPQLPEIESLVGKIGFVPYREAGSLELAKLVKEKITEHNGLILQKHGVVVVGHNLEESFNRLERMEFEFKIKSLRESFR</sequence>
<dbReference type="Gene3D" id="3.40.225.10">
    <property type="entry name" value="Class II aldolase/adducin N-terminal domain"/>
    <property type="match status" value="1"/>
</dbReference>
<dbReference type="Proteomes" id="UP000886014">
    <property type="component" value="Unassembled WGS sequence"/>
</dbReference>
<dbReference type="GO" id="GO:0046872">
    <property type="term" value="F:metal ion binding"/>
    <property type="evidence" value="ECO:0007669"/>
    <property type="project" value="UniProtKB-KW"/>
</dbReference>
<protein>
    <submittedName>
        <fullName evidence="4">Class II aldolase/adducin family protein</fullName>
    </submittedName>
</protein>
<dbReference type="PANTHER" id="PTHR22789:SF0">
    <property type="entry name" value="3-OXO-TETRONATE 4-PHOSPHATE DECARBOXYLASE-RELATED"/>
    <property type="match status" value="1"/>
</dbReference>
<evidence type="ECO:0000313" key="4">
    <source>
        <dbReference type="EMBL" id="HHF58130.1"/>
    </source>
</evidence>
<dbReference type="SMART" id="SM01007">
    <property type="entry name" value="Aldolase_II"/>
    <property type="match status" value="1"/>
</dbReference>
<dbReference type="PANTHER" id="PTHR22789">
    <property type="entry name" value="FUCULOSE PHOSPHATE ALDOLASE"/>
    <property type="match status" value="1"/>
</dbReference>
<dbReference type="InterPro" id="IPR036409">
    <property type="entry name" value="Aldolase_II/adducin_N_sf"/>
</dbReference>
<keyword evidence="2" id="KW-0456">Lyase</keyword>
<dbReference type="GO" id="GO:0016832">
    <property type="term" value="F:aldehyde-lyase activity"/>
    <property type="evidence" value="ECO:0007669"/>
    <property type="project" value="TreeGrafter"/>
</dbReference>
<accession>A0A7C5I4J5</accession>
<organism evidence="4">
    <name type="scientific">candidate division WOR-3 bacterium</name>
    <dbReference type="NCBI Taxonomy" id="2052148"/>
    <lineage>
        <taxon>Bacteria</taxon>
        <taxon>Bacteria division WOR-3</taxon>
    </lineage>
</organism>
<comment type="caution">
    <text evidence="4">The sequence shown here is derived from an EMBL/GenBank/DDBJ whole genome shotgun (WGS) entry which is preliminary data.</text>
</comment>
<name>A0A7C5I4J5_UNCW3</name>
<dbReference type="GO" id="GO:0005829">
    <property type="term" value="C:cytosol"/>
    <property type="evidence" value="ECO:0007669"/>
    <property type="project" value="TreeGrafter"/>
</dbReference>
<evidence type="ECO:0000256" key="1">
    <source>
        <dbReference type="ARBA" id="ARBA00022723"/>
    </source>
</evidence>
<proteinExistence type="predicted"/>
<keyword evidence="1" id="KW-0479">Metal-binding</keyword>
<dbReference type="Pfam" id="PF00596">
    <property type="entry name" value="Aldolase_II"/>
    <property type="match status" value="1"/>
</dbReference>
<gene>
    <name evidence="4" type="ORF">ENL41_01745</name>
</gene>
<dbReference type="AlphaFoldDB" id="A0A7C5I4J5"/>
<evidence type="ECO:0000256" key="2">
    <source>
        <dbReference type="ARBA" id="ARBA00023239"/>
    </source>
</evidence>
<reference evidence="4" key="1">
    <citation type="journal article" date="2020" name="mSystems">
        <title>Genome- and Community-Level Interaction Insights into Carbon Utilization and Element Cycling Functions of Hydrothermarchaeota in Hydrothermal Sediment.</title>
        <authorList>
            <person name="Zhou Z."/>
            <person name="Liu Y."/>
            <person name="Xu W."/>
            <person name="Pan J."/>
            <person name="Luo Z.H."/>
            <person name="Li M."/>
        </authorList>
    </citation>
    <scope>NUCLEOTIDE SEQUENCE [LARGE SCALE GENOMIC DNA]</scope>
    <source>
        <strain evidence="4">HyVt-94</strain>
    </source>
</reference>
<feature type="domain" description="Class II aldolase/adducin N-terminal" evidence="3">
    <location>
        <begin position="9"/>
        <end position="185"/>
    </location>
</feature>
<dbReference type="EMBL" id="DRTV01000124">
    <property type="protein sequence ID" value="HHF58130.1"/>
    <property type="molecule type" value="Genomic_DNA"/>
</dbReference>
<dbReference type="SUPFAM" id="SSF53639">
    <property type="entry name" value="AraD/HMP-PK domain-like"/>
    <property type="match status" value="1"/>
</dbReference>
<dbReference type="InterPro" id="IPR001303">
    <property type="entry name" value="Aldolase_II/adducin_N"/>
</dbReference>
<dbReference type="GO" id="GO:0019323">
    <property type="term" value="P:pentose catabolic process"/>
    <property type="evidence" value="ECO:0007669"/>
    <property type="project" value="TreeGrafter"/>
</dbReference>
<dbReference type="InterPro" id="IPR050197">
    <property type="entry name" value="Aldolase_class_II_sugar_metab"/>
</dbReference>
<evidence type="ECO:0000259" key="3">
    <source>
        <dbReference type="SMART" id="SM01007"/>
    </source>
</evidence>